<dbReference type="PANTHER" id="PTHR43441">
    <property type="entry name" value="RIBOSOMAL-PROTEIN-SERINE ACETYLTRANSFERASE"/>
    <property type="match status" value="1"/>
</dbReference>
<evidence type="ECO:0000313" key="3">
    <source>
        <dbReference type="Proteomes" id="UP000722125"/>
    </source>
</evidence>
<dbReference type="SUPFAM" id="SSF55729">
    <property type="entry name" value="Acyl-CoA N-acyltransferases (Nat)"/>
    <property type="match status" value="1"/>
</dbReference>
<organism evidence="2 3">
    <name type="scientific">Cellulomonas fulva</name>
    <dbReference type="NCBI Taxonomy" id="2835530"/>
    <lineage>
        <taxon>Bacteria</taxon>
        <taxon>Bacillati</taxon>
        <taxon>Actinomycetota</taxon>
        <taxon>Actinomycetes</taxon>
        <taxon>Micrococcales</taxon>
        <taxon>Cellulomonadaceae</taxon>
        <taxon>Cellulomonas</taxon>
    </lineage>
</organism>
<keyword evidence="3" id="KW-1185">Reference proteome</keyword>
<feature type="domain" description="N-acetyltransferase" evidence="1">
    <location>
        <begin position="21"/>
        <end position="189"/>
    </location>
</feature>
<dbReference type="RefSeq" id="WP_214347057.1">
    <property type="nucleotide sequence ID" value="NZ_JAHBOH010000001.1"/>
</dbReference>
<reference evidence="2 3" key="1">
    <citation type="submission" date="2021-05" db="EMBL/GenBank/DDBJ databases">
        <title>Description of Cellulomonas sp. DKR-3 sp. nov.</title>
        <authorList>
            <person name="Dahal R.H."/>
            <person name="Chaudhary D.K."/>
        </authorList>
    </citation>
    <scope>NUCLEOTIDE SEQUENCE [LARGE SCALE GENOMIC DNA]</scope>
    <source>
        <strain evidence="2 3">DKR-3</strain>
    </source>
</reference>
<gene>
    <name evidence="2" type="ORF">KIN34_04120</name>
</gene>
<dbReference type="InterPro" id="IPR051908">
    <property type="entry name" value="Ribosomal_N-acetyltransferase"/>
</dbReference>
<dbReference type="Pfam" id="PF13302">
    <property type="entry name" value="Acetyltransf_3"/>
    <property type="match status" value="1"/>
</dbReference>
<evidence type="ECO:0000313" key="2">
    <source>
        <dbReference type="EMBL" id="MBT0993471.1"/>
    </source>
</evidence>
<name>A0ABS5TWI8_9CELL</name>
<dbReference type="InterPro" id="IPR000182">
    <property type="entry name" value="GNAT_dom"/>
</dbReference>
<dbReference type="EMBL" id="JAHBOH010000001">
    <property type="protein sequence ID" value="MBT0993471.1"/>
    <property type="molecule type" value="Genomic_DNA"/>
</dbReference>
<protein>
    <submittedName>
        <fullName evidence="2">GNAT family N-acetyltransferase</fullName>
    </submittedName>
</protein>
<dbReference type="PANTHER" id="PTHR43441:SF11">
    <property type="entry name" value="RIBOSOMAL-PROTEIN-SERINE ACETYLTRANSFERASE"/>
    <property type="match status" value="1"/>
</dbReference>
<dbReference type="InterPro" id="IPR016181">
    <property type="entry name" value="Acyl_CoA_acyltransferase"/>
</dbReference>
<comment type="caution">
    <text evidence="2">The sequence shown here is derived from an EMBL/GenBank/DDBJ whole genome shotgun (WGS) entry which is preliminary data.</text>
</comment>
<dbReference type="Proteomes" id="UP000722125">
    <property type="component" value="Unassembled WGS sequence"/>
</dbReference>
<dbReference type="PROSITE" id="PS51186">
    <property type="entry name" value="GNAT"/>
    <property type="match status" value="1"/>
</dbReference>
<accession>A0ABS5TWI8</accession>
<sequence>MTSGMETVWPAAGVLVRSGDLELRYLDDELALRLALLAADGVHAPDFMPFTNPWTRGTPDEVARSVLQYQWKLRSTFGPEAWALELAVLRDGEVLGIQGMYTEKFTLTRSGETGSWLGLRYQGQGVGTRMRLAVLHLLFEGLDAQRATTSAFADNGPSNAVTRRLGYRENGTDTAVREDAPVVSRRYVLERADWDARPPELRPPVELEGVGPLRAFLRLDGADGSGSAHTPSTTADD</sequence>
<evidence type="ECO:0000259" key="1">
    <source>
        <dbReference type="PROSITE" id="PS51186"/>
    </source>
</evidence>
<dbReference type="Gene3D" id="3.40.630.30">
    <property type="match status" value="1"/>
</dbReference>
<proteinExistence type="predicted"/>